<dbReference type="OrthoDB" id="3266327at2759"/>
<name>A0A4Y7PKU8_9AGAM</name>
<protein>
    <submittedName>
        <fullName evidence="2">Uncharacterized protein</fullName>
    </submittedName>
</protein>
<dbReference type="VEuPathDB" id="FungiDB:BD410DRAFT_103290"/>
<feature type="region of interest" description="Disordered" evidence="1">
    <location>
        <begin position="1"/>
        <end position="84"/>
    </location>
</feature>
<reference evidence="2 3" key="1">
    <citation type="submission" date="2018-06" db="EMBL/GenBank/DDBJ databases">
        <title>A transcriptomic atlas of mushroom development highlights an independent origin of complex multicellularity.</title>
        <authorList>
            <consortium name="DOE Joint Genome Institute"/>
            <person name="Krizsan K."/>
            <person name="Almasi E."/>
            <person name="Merenyi Z."/>
            <person name="Sahu N."/>
            <person name="Viragh M."/>
            <person name="Koszo T."/>
            <person name="Mondo S."/>
            <person name="Kiss B."/>
            <person name="Balint B."/>
            <person name="Kues U."/>
            <person name="Barry K."/>
            <person name="Hegedus J.C."/>
            <person name="Henrissat B."/>
            <person name="Johnson J."/>
            <person name="Lipzen A."/>
            <person name="Ohm R."/>
            <person name="Nagy I."/>
            <person name="Pangilinan J."/>
            <person name="Yan J."/>
            <person name="Xiong Y."/>
            <person name="Grigoriev I.V."/>
            <person name="Hibbett D.S."/>
            <person name="Nagy L.G."/>
        </authorList>
    </citation>
    <scope>NUCLEOTIDE SEQUENCE [LARGE SCALE GENOMIC DNA]</scope>
    <source>
        <strain evidence="2 3">SZMC22713</strain>
    </source>
</reference>
<dbReference type="EMBL" id="ML170269">
    <property type="protein sequence ID" value="TDL15611.1"/>
    <property type="molecule type" value="Genomic_DNA"/>
</dbReference>
<gene>
    <name evidence="2" type="ORF">BD410DRAFT_103290</name>
</gene>
<dbReference type="Proteomes" id="UP000294933">
    <property type="component" value="Unassembled WGS sequence"/>
</dbReference>
<keyword evidence="3" id="KW-1185">Reference proteome</keyword>
<dbReference type="AlphaFoldDB" id="A0A4Y7PKU8"/>
<evidence type="ECO:0000256" key="1">
    <source>
        <dbReference type="SAM" id="MobiDB-lite"/>
    </source>
</evidence>
<accession>A0A4Y7PKU8</accession>
<sequence length="138" mass="14949">MPSVASTPSSSFDADDIDFFNGLGSTVLPGDQPEDVVQTTTNDATALKRRRSPSLGPSPNREDRGAQQRAPTFTTAGGDYTDNHTYGASRFGEYGEYMARKRAKLQIQNAELDDSNGLSDSKPQIFKGLAIYVSYLSC</sequence>
<organism evidence="2 3">
    <name type="scientific">Rickenella mellea</name>
    <dbReference type="NCBI Taxonomy" id="50990"/>
    <lineage>
        <taxon>Eukaryota</taxon>
        <taxon>Fungi</taxon>
        <taxon>Dikarya</taxon>
        <taxon>Basidiomycota</taxon>
        <taxon>Agaricomycotina</taxon>
        <taxon>Agaricomycetes</taxon>
        <taxon>Hymenochaetales</taxon>
        <taxon>Rickenellaceae</taxon>
        <taxon>Rickenella</taxon>
    </lineage>
</organism>
<proteinExistence type="predicted"/>
<evidence type="ECO:0000313" key="3">
    <source>
        <dbReference type="Proteomes" id="UP000294933"/>
    </source>
</evidence>
<evidence type="ECO:0000313" key="2">
    <source>
        <dbReference type="EMBL" id="TDL15611.1"/>
    </source>
</evidence>